<evidence type="ECO:0000256" key="2">
    <source>
        <dbReference type="PROSITE-ProRule" id="PRU00169"/>
    </source>
</evidence>
<protein>
    <submittedName>
        <fullName evidence="4">Response regulator receiver domain-containing protein</fullName>
    </submittedName>
</protein>
<evidence type="ECO:0000259" key="3">
    <source>
        <dbReference type="PROSITE" id="PS50110"/>
    </source>
</evidence>
<dbReference type="InterPro" id="IPR011006">
    <property type="entry name" value="CheY-like_superfamily"/>
</dbReference>
<dbReference type="InterPro" id="IPR050595">
    <property type="entry name" value="Bact_response_regulator"/>
</dbReference>
<dbReference type="EMBL" id="VITK01000002">
    <property type="protein sequence ID" value="TWB03606.1"/>
    <property type="molecule type" value="Genomic_DNA"/>
</dbReference>
<dbReference type="InterPro" id="IPR001789">
    <property type="entry name" value="Sig_transdc_resp-reg_receiver"/>
</dbReference>
<sequence length="118" mass="12594">MGVAVILVEDDALIRMMIVEMLEELGHRVVAEAGNVTHGRSLACSADFEVALLDINVGGENILPVAQSVAARGLPILFMSGYKADGLPDGFSKSPLLTKPFEVTKLREAMETLVAKVN</sequence>
<feature type="modified residue" description="4-aspartylphosphate" evidence="2">
    <location>
        <position position="54"/>
    </location>
</feature>
<comment type="caution">
    <text evidence="4">The sequence shown here is derived from an EMBL/GenBank/DDBJ whole genome shotgun (WGS) entry which is preliminary data.</text>
</comment>
<feature type="domain" description="Response regulatory" evidence="3">
    <location>
        <begin position="4"/>
        <end position="114"/>
    </location>
</feature>
<name>A0A560E2K4_9BRAD</name>
<accession>A0A560E2K4</accession>
<dbReference type="PROSITE" id="PS50110">
    <property type="entry name" value="RESPONSE_REGULATORY"/>
    <property type="match status" value="1"/>
</dbReference>
<dbReference type="GO" id="GO:0000160">
    <property type="term" value="P:phosphorelay signal transduction system"/>
    <property type="evidence" value="ECO:0007669"/>
    <property type="project" value="InterPro"/>
</dbReference>
<dbReference type="PANTHER" id="PTHR44591:SF20">
    <property type="entry name" value="PROTEIN PILH"/>
    <property type="match status" value="1"/>
</dbReference>
<dbReference type="SUPFAM" id="SSF52172">
    <property type="entry name" value="CheY-like"/>
    <property type="match status" value="1"/>
</dbReference>
<gene>
    <name evidence="4" type="ORF">FBZ96_10278</name>
</gene>
<organism evidence="4 5">
    <name type="scientific">Bradyrhizobium stylosanthis</name>
    <dbReference type="NCBI Taxonomy" id="1803665"/>
    <lineage>
        <taxon>Bacteria</taxon>
        <taxon>Pseudomonadati</taxon>
        <taxon>Pseudomonadota</taxon>
        <taxon>Alphaproteobacteria</taxon>
        <taxon>Hyphomicrobiales</taxon>
        <taxon>Nitrobacteraceae</taxon>
        <taxon>Bradyrhizobium</taxon>
    </lineage>
</organism>
<dbReference type="SMART" id="SM00448">
    <property type="entry name" value="REC"/>
    <property type="match status" value="1"/>
</dbReference>
<dbReference type="Pfam" id="PF00072">
    <property type="entry name" value="Response_reg"/>
    <property type="match status" value="1"/>
</dbReference>
<proteinExistence type="predicted"/>
<dbReference type="AlphaFoldDB" id="A0A560E2K4"/>
<dbReference type="Gene3D" id="3.40.50.2300">
    <property type="match status" value="1"/>
</dbReference>
<dbReference type="STRING" id="1803665.GCA_001641335_02445"/>
<dbReference type="RefSeq" id="WP_145658325.1">
    <property type="nucleotide sequence ID" value="NZ_VITK01000002.1"/>
</dbReference>
<keyword evidence="5" id="KW-1185">Reference proteome</keyword>
<reference evidence="4 5" key="1">
    <citation type="submission" date="2019-06" db="EMBL/GenBank/DDBJ databases">
        <title>Genomic Encyclopedia of Type Strains, Phase IV (KMG-V): Genome sequencing to study the core and pangenomes of soil and plant-associated prokaryotes.</title>
        <authorList>
            <person name="Whitman W."/>
        </authorList>
    </citation>
    <scope>NUCLEOTIDE SEQUENCE [LARGE SCALE GENOMIC DNA]</scope>
    <source>
        <strain evidence="4 5">BR 510</strain>
    </source>
</reference>
<evidence type="ECO:0000313" key="4">
    <source>
        <dbReference type="EMBL" id="TWB03606.1"/>
    </source>
</evidence>
<dbReference type="OrthoDB" id="582170at2"/>
<evidence type="ECO:0000313" key="5">
    <source>
        <dbReference type="Proteomes" id="UP000319949"/>
    </source>
</evidence>
<dbReference type="PANTHER" id="PTHR44591">
    <property type="entry name" value="STRESS RESPONSE REGULATOR PROTEIN 1"/>
    <property type="match status" value="1"/>
</dbReference>
<dbReference type="Proteomes" id="UP000319949">
    <property type="component" value="Unassembled WGS sequence"/>
</dbReference>
<keyword evidence="1 2" id="KW-0597">Phosphoprotein</keyword>
<evidence type="ECO:0000256" key="1">
    <source>
        <dbReference type="ARBA" id="ARBA00022553"/>
    </source>
</evidence>